<gene>
    <name evidence="1" type="ORF">RPERSI_LOCUS26641</name>
</gene>
<sequence length="49" mass="5561">NSKSLVNKDFKHKTAQTVSLLREFHDLVTVNLAKLNKVSSDETVVSQYQ</sequence>
<comment type="caution">
    <text evidence="1">The sequence shown here is derived from an EMBL/GenBank/DDBJ whole genome shotgun (WGS) entry which is preliminary data.</text>
</comment>
<reference evidence="1" key="1">
    <citation type="submission" date="2021-06" db="EMBL/GenBank/DDBJ databases">
        <authorList>
            <person name="Kallberg Y."/>
            <person name="Tangrot J."/>
            <person name="Rosling A."/>
        </authorList>
    </citation>
    <scope>NUCLEOTIDE SEQUENCE</scope>
    <source>
        <strain evidence="1">MA461A</strain>
    </source>
</reference>
<name>A0ACA9S4I2_9GLOM</name>
<dbReference type="Proteomes" id="UP000789920">
    <property type="component" value="Unassembled WGS sequence"/>
</dbReference>
<evidence type="ECO:0000313" key="1">
    <source>
        <dbReference type="EMBL" id="CAG8826060.1"/>
    </source>
</evidence>
<feature type="non-terminal residue" evidence="1">
    <location>
        <position position="1"/>
    </location>
</feature>
<accession>A0ACA9S4I2</accession>
<proteinExistence type="predicted"/>
<feature type="non-terminal residue" evidence="1">
    <location>
        <position position="49"/>
    </location>
</feature>
<keyword evidence="2" id="KW-1185">Reference proteome</keyword>
<organism evidence="1 2">
    <name type="scientific">Racocetra persica</name>
    <dbReference type="NCBI Taxonomy" id="160502"/>
    <lineage>
        <taxon>Eukaryota</taxon>
        <taxon>Fungi</taxon>
        <taxon>Fungi incertae sedis</taxon>
        <taxon>Mucoromycota</taxon>
        <taxon>Glomeromycotina</taxon>
        <taxon>Glomeromycetes</taxon>
        <taxon>Diversisporales</taxon>
        <taxon>Gigasporaceae</taxon>
        <taxon>Racocetra</taxon>
    </lineage>
</organism>
<dbReference type="EMBL" id="CAJVQC010091606">
    <property type="protein sequence ID" value="CAG8826060.1"/>
    <property type="molecule type" value="Genomic_DNA"/>
</dbReference>
<evidence type="ECO:0000313" key="2">
    <source>
        <dbReference type="Proteomes" id="UP000789920"/>
    </source>
</evidence>
<protein>
    <submittedName>
        <fullName evidence="1">32718_t:CDS:1</fullName>
    </submittedName>
</protein>